<organism evidence="1 2">
    <name type="scientific">Thalassoglobus neptunius</name>
    <dbReference type="NCBI Taxonomy" id="1938619"/>
    <lineage>
        <taxon>Bacteria</taxon>
        <taxon>Pseudomonadati</taxon>
        <taxon>Planctomycetota</taxon>
        <taxon>Planctomycetia</taxon>
        <taxon>Planctomycetales</taxon>
        <taxon>Planctomycetaceae</taxon>
        <taxon>Thalassoglobus</taxon>
    </lineage>
</organism>
<dbReference type="OrthoDB" id="281328at2"/>
<dbReference type="Proteomes" id="UP000317243">
    <property type="component" value="Unassembled WGS sequence"/>
</dbReference>
<evidence type="ECO:0000313" key="1">
    <source>
        <dbReference type="EMBL" id="TWT57570.1"/>
    </source>
</evidence>
<name>A0A5C5X3Y5_9PLAN</name>
<dbReference type="InterPro" id="IPR025516">
    <property type="entry name" value="DUF4404"/>
</dbReference>
<reference evidence="1 2" key="1">
    <citation type="submission" date="2019-02" db="EMBL/GenBank/DDBJ databases">
        <title>Deep-cultivation of Planctomycetes and their phenomic and genomic characterization uncovers novel biology.</title>
        <authorList>
            <person name="Wiegand S."/>
            <person name="Jogler M."/>
            <person name="Boedeker C."/>
            <person name="Pinto D."/>
            <person name="Vollmers J."/>
            <person name="Rivas-Marin E."/>
            <person name="Kohn T."/>
            <person name="Peeters S.H."/>
            <person name="Heuer A."/>
            <person name="Rast P."/>
            <person name="Oberbeckmann S."/>
            <person name="Bunk B."/>
            <person name="Jeske O."/>
            <person name="Meyerdierks A."/>
            <person name="Storesund J.E."/>
            <person name="Kallscheuer N."/>
            <person name="Luecker S."/>
            <person name="Lage O.M."/>
            <person name="Pohl T."/>
            <person name="Merkel B.J."/>
            <person name="Hornburger P."/>
            <person name="Mueller R.-W."/>
            <person name="Bruemmer F."/>
            <person name="Labrenz M."/>
            <person name="Spormann A.M."/>
            <person name="Op Den Camp H."/>
            <person name="Overmann J."/>
            <person name="Amann R."/>
            <person name="Jetten M.S.M."/>
            <person name="Mascher T."/>
            <person name="Medema M.H."/>
            <person name="Devos D.P."/>
            <person name="Kaster A.-K."/>
            <person name="Ovreas L."/>
            <person name="Rohde M."/>
            <person name="Galperin M.Y."/>
            <person name="Jogler C."/>
        </authorList>
    </citation>
    <scope>NUCLEOTIDE SEQUENCE [LARGE SCALE GENOMIC DNA]</scope>
    <source>
        <strain evidence="1 2">KOR42</strain>
    </source>
</reference>
<evidence type="ECO:0008006" key="3">
    <source>
        <dbReference type="Google" id="ProtNLM"/>
    </source>
</evidence>
<keyword evidence="2" id="KW-1185">Reference proteome</keyword>
<gene>
    <name evidence="1" type="ORF">KOR42_09320</name>
</gene>
<evidence type="ECO:0000313" key="2">
    <source>
        <dbReference type="Proteomes" id="UP000317243"/>
    </source>
</evidence>
<dbReference type="RefSeq" id="WP_146507389.1">
    <property type="nucleotide sequence ID" value="NZ_SIHI01000001.1"/>
</dbReference>
<comment type="caution">
    <text evidence="1">The sequence shown here is derived from an EMBL/GenBank/DDBJ whole genome shotgun (WGS) entry which is preliminary data.</text>
</comment>
<dbReference type="EMBL" id="SIHI01000001">
    <property type="protein sequence ID" value="TWT57570.1"/>
    <property type="molecule type" value="Genomic_DNA"/>
</dbReference>
<sequence length="96" mass="10716">MERKQLIETLNELHQELANSQEDVDPETQALLKQLSSDIDRICVTESAEQPEPVSSSKQESMIDQLLGLTDEFEESHPRLAEIVGRVASALSRIGI</sequence>
<protein>
    <recommendedName>
        <fullName evidence="3">DUF4404 domain-containing protein</fullName>
    </recommendedName>
</protein>
<proteinExistence type="predicted"/>
<accession>A0A5C5X3Y5</accession>
<dbReference type="Pfam" id="PF14357">
    <property type="entry name" value="DUF4404"/>
    <property type="match status" value="1"/>
</dbReference>
<dbReference type="AlphaFoldDB" id="A0A5C5X3Y5"/>